<keyword evidence="7" id="KW-1185">Reference proteome</keyword>
<dbReference type="PANTHER" id="PTHR43095">
    <property type="entry name" value="SUGAR KINASE"/>
    <property type="match status" value="1"/>
</dbReference>
<sequence>MTAPPPPDALTLVLDVGKTHARLLLIDAAGQVQAQAQRDSASLPGALDYPALDVAGLRRWWLQTVATWPAAQRQRVSRLVATTHGAAFCGLAADAHWDDAEGGLALPVMDYEWDGPARDRDPADPPLDPFALTGSPELPLGLNAGRQLRWLQRHRPQAWDQAAQWLPYPQYWAWWWSGVAASERSSLGCHTHLWSPVQDGPSPWAQRLGLSPRLAPLRGAAEALGPLRPDLARRAGLPEDALVLCGLHDSNACLARYRDLGDAVSLVSSGTWTVVMSPGGEPGHLQARRDQLVNVAVDGRPVPTARFMGGREFAEVCAGADPALAGTGGSLARLEAALAQEWWALPAFAQAGGPFATCQPPVHGRCLQGWEPARPVGPVDWAAQPPERRVAVASLYLGQMTAWLLQSLGGQGPVVVEGPMTRNAQAMAVLATLLGHRTVHASADPLEGTARGAWRLAQPASAPATGRRRPRPEASAAHLSPVAPLTGFAAERLRSLHILWLSRVASLL</sequence>
<dbReference type="AlphaFoldDB" id="A0A7C9PK72"/>
<dbReference type="PANTHER" id="PTHR43095:SF5">
    <property type="entry name" value="XYLULOSE KINASE"/>
    <property type="match status" value="1"/>
</dbReference>
<accession>A0A7C9PK72</accession>
<dbReference type="SUPFAM" id="SSF53067">
    <property type="entry name" value="Actin-like ATPase domain"/>
    <property type="match status" value="1"/>
</dbReference>
<evidence type="ECO:0000313" key="7">
    <source>
        <dbReference type="Proteomes" id="UP000484255"/>
    </source>
</evidence>
<dbReference type="Proteomes" id="UP000484255">
    <property type="component" value="Unassembled WGS sequence"/>
</dbReference>
<evidence type="ECO:0000256" key="1">
    <source>
        <dbReference type="ARBA" id="ARBA00009156"/>
    </source>
</evidence>
<evidence type="ECO:0000259" key="5">
    <source>
        <dbReference type="Pfam" id="PF21546"/>
    </source>
</evidence>
<dbReference type="InterPro" id="IPR043129">
    <property type="entry name" value="ATPase_NBD"/>
</dbReference>
<evidence type="ECO:0000256" key="2">
    <source>
        <dbReference type="ARBA" id="ARBA00022679"/>
    </source>
</evidence>
<organism evidence="6 7">
    <name type="scientific">Ideonella livida</name>
    <dbReference type="NCBI Taxonomy" id="2707176"/>
    <lineage>
        <taxon>Bacteria</taxon>
        <taxon>Pseudomonadati</taxon>
        <taxon>Pseudomonadota</taxon>
        <taxon>Betaproteobacteria</taxon>
        <taxon>Burkholderiales</taxon>
        <taxon>Sphaerotilaceae</taxon>
        <taxon>Ideonella</taxon>
    </lineage>
</organism>
<keyword evidence="2" id="KW-0808">Transferase</keyword>
<dbReference type="RefSeq" id="WP_163460014.1">
    <property type="nucleotide sequence ID" value="NZ_JAAGOH010000058.1"/>
</dbReference>
<dbReference type="Gene3D" id="3.30.420.40">
    <property type="match status" value="3"/>
</dbReference>
<protein>
    <recommendedName>
        <fullName evidence="5">Carbohydrate kinase FGGY C-terminal domain-containing protein</fullName>
    </recommendedName>
</protein>
<proteinExistence type="inferred from homology"/>
<comment type="caution">
    <text evidence="6">The sequence shown here is derived from an EMBL/GenBank/DDBJ whole genome shotgun (WGS) entry which is preliminary data.</text>
</comment>
<keyword evidence="3" id="KW-0418">Kinase</keyword>
<dbReference type="Pfam" id="PF21546">
    <property type="entry name" value="FGGY_C_2"/>
    <property type="match status" value="1"/>
</dbReference>
<reference evidence="6 7" key="1">
    <citation type="submission" date="2020-02" db="EMBL/GenBank/DDBJ databases">
        <title>Ideonella bacterium strain TBM-1.</title>
        <authorList>
            <person name="Chen W.-M."/>
        </authorList>
    </citation>
    <scope>NUCLEOTIDE SEQUENCE [LARGE SCALE GENOMIC DNA]</scope>
    <source>
        <strain evidence="6 7">TBM-1</strain>
    </source>
</reference>
<evidence type="ECO:0000313" key="6">
    <source>
        <dbReference type="EMBL" id="NDY93993.1"/>
    </source>
</evidence>
<name>A0A7C9PK72_9BURK</name>
<dbReference type="InterPro" id="IPR050406">
    <property type="entry name" value="FGGY_Carb_Kinase"/>
</dbReference>
<gene>
    <name evidence="6" type="ORF">G3A44_22640</name>
</gene>
<evidence type="ECO:0000256" key="4">
    <source>
        <dbReference type="SAM" id="MobiDB-lite"/>
    </source>
</evidence>
<evidence type="ECO:0000256" key="3">
    <source>
        <dbReference type="ARBA" id="ARBA00022777"/>
    </source>
</evidence>
<dbReference type="EMBL" id="JAAGOH010000058">
    <property type="protein sequence ID" value="NDY93993.1"/>
    <property type="molecule type" value="Genomic_DNA"/>
</dbReference>
<dbReference type="GO" id="GO:0016301">
    <property type="term" value="F:kinase activity"/>
    <property type="evidence" value="ECO:0007669"/>
    <property type="project" value="UniProtKB-KW"/>
</dbReference>
<comment type="similarity">
    <text evidence="1">Belongs to the FGGY kinase family.</text>
</comment>
<feature type="region of interest" description="Disordered" evidence="4">
    <location>
        <begin position="458"/>
        <end position="477"/>
    </location>
</feature>
<feature type="domain" description="Carbohydrate kinase FGGY C-terminal" evidence="5">
    <location>
        <begin position="263"/>
        <end position="460"/>
    </location>
</feature>
<dbReference type="InterPro" id="IPR049382">
    <property type="entry name" value="FGGY_C_2"/>
</dbReference>